<accession>A0A327L3F0</accession>
<sequence>MRFPWFLRRLRGSLSVVLVAAAVLAGCTSMPVTSMVKLARTDFTTVDPSVLRVAVRLPTGVRPLPRSVTLRLSVKTGSAQPVTKEFVLADLADAGELIGLRGEVAEGTAVYGYRLEPADAAEVVALRTEMMARKSRGERGSLTLEVGAKACRADGAPDRVRLTTYLKTEAGGDFFPLVRNVDLREIAGQAVPAELPRCG</sequence>
<reference evidence="1 2" key="1">
    <citation type="submission" date="2017-07" db="EMBL/GenBank/DDBJ databases">
        <title>Draft Genome Sequences of Select Purple Nonsulfur Bacteria.</title>
        <authorList>
            <person name="Lasarre B."/>
            <person name="Mckinlay J.B."/>
        </authorList>
    </citation>
    <scope>NUCLEOTIDE SEQUENCE [LARGE SCALE GENOMIC DNA]</scope>
    <source>
        <strain evidence="1 2">DSM 5909</strain>
    </source>
</reference>
<comment type="caution">
    <text evidence="1">The sequence shown here is derived from an EMBL/GenBank/DDBJ whole genome shotgun (WGS) entry which is preliminary data.</text>
</comment>
<dbReference type="EMBL" id="NPEX01000030">
    <property type="protein sequence ID" value="RAI44917.1"/>
    <property type="molecule type" value="Genomic_DNA"/>
</dbReference>
<name>A0A327L3F0_9BRAD</name>
<dbReference type="RefSeq" id="WP_111418285.1">
    <property type="nucleotide sequence ID" value="NZ_NPEX01000030.1"/>
</dbReference>
<organism evidence="1 2">
    <name type="scientific">Rhodoplanes roseus</name>
    <dbReference type="NCBI Taxonomy" id="29409"/>
    <lineage>
        <taxon>Bacteria</taxon>
        <taxon>Pseudomonadati</taxon>
        <taxon>Pseudomonadota</taxon>
        <taxon>Alphaproteobacteria</taxon>
        <taxon>Hyphomicrobiales</taxon>
        <taxon>Nitrobacteraceae</taxon>
        <taxon>Rhodoplanes</taxon>
    </lineage>
</organism>
<protein>
    <recommendedName>
        <fullName evidence="3">Lipoprotein</fullName>
    </recommendedName>
</protein>
<dbReference type="PROSITE" id="PS51257">
    <property type="entry name" value="PROKAR_LIPOPROTEIN"/>
    <property type="match status" value="1"/>
</dbReference>
<dbReference type="Proteomes" id="UP000249130">
    <property type="component" value="Unassembled WGS sequence"/>
</dbReference>
<evidence type="ECO:0000313" key="1">
    <source>
        <dbReference type="EMBL" id="RAI44917.1"/>
    </source>
</evidence>
<proteinExistence type="predicted"/>
<dbReference type="OrthoDB" id="8030263at2"/>
<dbReference type="AlphaFoldDB" id="A0A327L3F0"/>
<keyword evidence="2" id="KW-1185">Reference proteome</keyword>
<evidence type="ECO:0000313" key="2">
    <source>
        <dbReference type="Proteomes" id="UP000249130"/>
    </source>
</evidence>
<evidence type="ECO:0008006" key="3">
    <source>
        <dbReference type="Google" id="ProtNLM"/>
    </source>
</evidence>
<gene>
    <name evidence="1" type="ORF">CH341_06665</name>
</gene>